<keyword evidence="3" id="KW-0805">Transcription regulation</keyword>
<keyword evidence="5" id="KW-0804">Transcription</keyword>
<dbReference type="Proteomes" id="UP001610446">
    <property type="component" value="Unassembled WGS sequence"/>
</dbReference>
<feature type="domain" description="Xylanolytic transcriptional activator regulatory" evidence="7">
    <location>
        <begin position="58"/>
        <end position="215"/>
    </location>
</feature>
<keyword evidence="9" id="KW-1185">Reference proteome</keyword>
<evidence type="ECO:0000313" key="9">
    <source>
        <dbReference type="Proteomes" id="UP001610446"/>
    </source>
</evidence>
<evidence type="ECO:0000256" key="5">
    <source>
        <dbReference type="ARBA" id="ARBA00023163"/>
    </source>
</evidence>
<comment type="subcellular location">
    <subcellularLocation>
        <location evidence="1">Nucleus</location>
    </subcellularLocation>
</comment>
<dbReference type="CDD" id="cd12148">
    <property type="entry name" value="fungal_TF_MHR"/>
    <property type="match status" value="1"/>
</dbReference>
<evidence type="ECO:0000259" key="7">
    <source>
        <dbReference type="Pfam" id="PF04082"/>
    </source>
</evidence>
<dbReference type="Pfam" id="PF04082">
    <property type="entry name" value="Fungal_trans"/>
    <property type="match status" value="1"/>
</dbReference>
<evidence type="ECO:0000256" key="1">
    <source>
        <dbReference type="ARBA" id="ARBA00004123"/>
    </source>
</evidence>
<dbReference type="PANTHER" id="PTHR31845">
    <property type="entry name" value="FINGER DOMAIN PROTEIN, PUTATIVE-RELATED"/>
    <property type="match status" value="1"/>
</dbReference>
<name>A0ABR4J6B1_9EURO</name>
<reference evidence="8 9" key="1">
    <citation type="submission" date="2024-07" db="EMBL/GenBank/DDBJ databases">
        <title>Section-level genome sequencing and comparative genomics of Aspergillus sections Usti and Cavernicolus.</title>
        <authorList>
            <consortium name="Lawrence Berkeley National Laboratory"/>
            <person name="Nybo J.L."/>
            <person name="Vesth T.C."/>
            <person name="Theobald S."/>
            <person name="Frisvad J.C."/>
            <person name="Larsen T.O."/>
            <person name="Kjaerboelling I."/>
            <person name="Rothschild-Mancinelli K."/>
            <person name="Lyhne E.K."/>
            <person name="Kogle M.E."/>
            <person name="Barry K."/>
            <person name="Clum A."/>
            <person name="Na H."/>
            <person name="Ledsgaard L."/>
            <person name="Lin J."/>
            <person name="Lipzen A."/>
            <person name="Kuo A."/>
            <person name="Riley R."/>
            <person name="Mondo S."/>
            <person name="Labutti K."/>
            <person name="Haridas S."/>
            <person name="Pangalinan J."/>
            <person name="Salamov A.A."/>
            <person name="Simmons B.A."/>
            <person name="Magnuson J.K."/>
            <person name="Chen J."/>
            <person name="Drula E."/>
            <person name="Henrissat B."/>
            <person name="Wiebenga A."/>
            <person name="Lubbers R.J."/>
            <person name="Gomes A.C."/>
            <person name="Makela M.R."/>
            <person name="Stajich J."/>
            <person name="Grigoriev I.V."/>
            <person name="Mortensen U.H."/>
            <person name="De Vries R.P."/>
            <person name="Baker S.E."/>
            <person name="Andersen M.R."/>
        </authorList>
    </citation>
    <scope>NUCLEOTIDE SEQUENCE [LARGE SCALE GENOMIC DNA]</scope>
    <source>
        <strain evidence="8 9">CBS 123904</strain>
    </source>
</reference>
<comment type="caution">
    <text evidence="8">The sequence shown here is derived from an EMBL/GenBank/DDBJ whole genome shotgun (WGS) entry which is preliminary data.</text>
</comment>
<evidence type="ECO:0000313" key="8">
    <source>
        <dbReference type="EMBL" id="KAL2835560.1"/>
    </source>
</evidence>
<keyword evidence="6" id="KW-0539">Nucleus</keyword>
<evidence type="ECO:0000256" key="4">
    <source>
        <dbReference type="ARBA" id="ARBA00023125"/>
    </source>
</evidence>
<keyword evidence="2" id="KW-0862">Zinc</keyword>
<evidence type="ECO:0000256" key="3">
    <source>
        <dbReference type="ARBA" id="ARBA00023015"/>
    </source>
</evidence>
<protein>
    <recommendedName>
        <fullName evidence="7">Xylanolytic transcriptional activator regulatory domain-containing protein</fullName>
    </recommendedName>
</protein>
<dbReference type="EMBL" id="JBFXLU010000200">
    <property type="protein sequence ID" value="KAL2835560.1"/>
    <property type="molecule type" value="Genomic_DNA"/>
</dbReference>
<dbReference type="PANTHER" id="PTHR31845:SF21">
    <property type="entry name" value="REGULATORY PROTEIN LEU3"/>
    <property type="match status" value="1"/>
</dbReference>
<evidence type="ECO:0000256" key="2">
    <source>
        <dbReference type="ARBA" id="ARBA00022833"/>
    </source>
</evidence>
<organism evidence="8 9">
    <name type="scientific">Aspergillus pseudoustus</name>
    <dbReference type="NCBI Taxonomy" id="1810923"/>
    <lineage>
        <taxon>Eukaryota</taxon>
        <taxon>Fungi</taxon>
        <taxon>Dikarya</taxon>
        <taxon>Ascomycota</taxon>
        <taxon>Pezizomycotina</taxon>
        <taxon>Eurotiomycetes</taxon>
        <taxon>Eurotiomycetidae</taxon>
        <taxon>Eurotiales</taxon>
        <taxon>Aspergillaceae</taxon>
        <taxon>Aspergillus</taxon>
        <taxon>Aspergillus subgen. Nidulantes</taxon>
    </lineage>
</organism>
<evidence type="ECO:0000256" key="6">
    <source>
        <dbReference type="ARBA" id="ARBA00023242"/>
    </source>
</evidence>
<dbReference type="InterPro" id="IPR007219">
    <property type="entry name" value="XnlR_reg_dom"/>
</dbReference>
<proteinExistence type="predicted"/>
<dbReference type="InterPro" id="IPR051089">
    <property type="entry name" value="prtT"/>
</dbReference>
<sequence length="507" mass="56147">MSALERELEQARLTNNRANGEQGGQFHTEIETVDDQSIGRTVNGVHLPCALIKALLTEYYTQYHAYCPILPETNDFVGYSRSSPLLFAAVMITALRRIPEHRSMYLDLVAVAKQLISKCIWPENSDLQTIQALILLCHWPIPFDKNQDPSHSFISQATVIGLRLGLHQDVYNTDFSRGQNINEDQDHLRQCTWVACMILNVSICAQMGVSPTVQFDRGLSQTILATNPVWLPGTLFSQLQIARHALSISSMAMDFVTGTSPLITHFETELRLLEAQFNSSRFVTEKLIVLGTKLMLYICAITASSNHPTTENTPSGLLDPSPSPLLLCRAYFTATAIIETAASFETKRIWRYTPLRLHKIALNALCLLFLVKCSSSAALDSIDRTSLDTAILQGRELFNDLSIVPDDFMARANTAFDRLTTIAASSRFEATSLFLVKSRMGANAAFTAARHAAAPSPLPGLLPTARVERLGDLDTPPGTESRPPLNLDDVFLLDMELGELFGSDFRL</sequence>
<keyword evidence="4" id="KW-0238">DNA-binding</keyword>
<accession>A0ABR4J6B1</accession>
<gene>
    <name evidence="8" type="ORF">BJY01DRAFT_223419</name>
</gene>